<evidence type="ECO:0000313" key="1">
    <source>
        <dbReference type="EMBL" id="MFD1914483.1"/>
    </source>
</evidence>
<organism evidence="1 2">
    <name type="scientific">Halodurantibacterium flavum</name>
    <dbReference type="NCBI Taxonomy" id="1382802"/>
    <lineage>
        <taxon>Bacteria</taxon>
        <taxon>Pseudomonadati</taxon>
        <taxon>Pseudomonadota</taxon>
        <taxon>Alphaproteobacteria</taxon>
        <taxon>Rhodobacterales</taxon>
        <taxon>Paracoccaceae</taxon>
        <taxon>Halodurantibacterium</taxon>
    </lineage>
</organism>
<sequence length="68" mass="7684">MIELIFVACLATDPSNCREHTHMHMPGVTVQSCMMQAQPQLAQWVSEHPSMIVTRWSCASSEARKVRV</sequence>
<protein>
    <recommendedName>
        <fullName evidence="3">Secreted protein</fullName>
    </recommendedName>
</protein>
<reference evidence="2" key="1">
    <citation type="journal article" date="2019" name="Int. J. Syst. Evol. Microbiol.">
        <title>The Global Catalogue of Microorganisms (GCM) 10K type strain sequencing project: providing services to taxonomists for standard genome sequencing and annotation.</title>
        <authorList>
            <consortium name="The Broad Institute Genomics Platform"/>
            <consortium name="The Broad Institute Genome Sequencing Center for Infectious Disease"/>
            <person name="Wu L."/>
            <person name="Ma J."/>
        </authorList>
    </citation>
    <scope>NUCLEOTIDE SEQUENCE [LARGE SCALE GENOMIC DNA]</scope>
    <source>
        <strain evidence="2">CGMCC 4.7242</strain>
    </source>
</reference>
<keyword evidence="2" id="KW-1185">Reference proteome</keyword>
<proteinExistence type="predicted"/>
<evidence type="ECO:0008006" key="3">
    <source>
        <dbReference type="Google" id="ProtNLM"/>
    </source>
</evidence>
<dbReference type="Proteomes" id="UP001597353">
    <property type="component" value="Unassembled WGS sequence"/>
</dbReference>
<comment type="caution">
    <text evidence="1">The sequence shown here is derived from an EMBL/GenBank/DDBJ whole genome shotgun (WGS) entry which is preliminary data.</text>
</comment>
<accession>A0ABW4SBI9</accession>
<name>A0ABW4SBI9_9RHOB</name>
<dbReference type="EMBL" id="JBHUGH010000038">
    <property type="protein sequence ID" value="MFD1914483.1"/>
    <property type="molecule type" value="Genomic_DNA"/>
</dbReference>
<gene>
    <name evidence="1" type="ORF">ACFSGJ_19950</name>
</gene>
<dbReference type="RefSeq" id="WP_390265909.1">
    <property type="nucleotide sequence ID" value="NZ_JBHUGH010000038.1"/>
</dbReference>
<evidence type="ECO:0000313" key="2">
    <source>
        <dbReference type="Proteomes" id="UP001597353"/>
    </source>
</evidence>